<dbReference type="Proteomes" id="UP000483362">
    <property type="component" value="Unassembled WGS sequence"/>
</dbReference>
<keyword evidence="3" id="KW-1185">Reference proteome</keyword>
<organism evidence="2 3">
    <name type="scientific">Sodaliphilus pleomorphus</name>
    <dbReference type="NCBI Taxonomy" id="2606626"/>
    <lineage>
        <taxon>Bacteria</taxon>
        <taxon>Pseudomonadati</taxon>
        <taxon>Bacteroidota</taxon>
        <taxon>Bacteroidia</taxon>
        <taxon>Bacteroidales</taxon>
        <taxon>Muribaculaceae</taxon>
        <taxon>Sodaliphilus</taxon>
    </lineage>
</organism>
<gene>
    <name evidence="2" type="ORF">FYJ29_00395</name>
</gene>
<dbReference type="InterPro" id="IPR009425">
    <property type="entry name" value="DSRM_SSAP"/>
</dbReference>
<dbReference type="RefSeq" id="WP_154327973.1">
    <property type="nucleotide sequence ID" value="NZ_CP045696.1"/>
</dbReference>
<comment type="caution">
    <text evidence="2">The sequence shown here is derived from an EMBL/GenBank/DDBJ whole genome shotgun (WGS) entry which is preliminary data.</text>
</comment>
<evidence type="ECO:0000259" key="1">
    <source>
        <dbReference type="Pfam" id="PF06378"/>
    </source>
</evidence>
<proteinExistence type="predicted"/>
<accession>A0A6L5X7K6</accession>
<reference evidence="2 3" key="1">
    <citation type="submission" date="2019-08" db="EMBL/GenBank/DDBJ databases">
        <title>In-depth cultivation of the pig gut microbiome towards novel bacterial diversity and tailored functional studies.</title>
        <authorList>
            <person name="Wylensek D."/>
            <person name="Hitch T.C.A."/>
            <person name="Clavel T."/>
        </authorList>
    </citation>
    <scope>NUCLEOTIDE SEQUENCE [LARGE SCALE GENOMIC DNA]</scope>
    <source>
        <strain evidence="2 3">Oil-RF-744-WCA-WT-10</strain>
    </source>
</reference>
<dbReference type="AlphaFoldDB" id="A0A6L5X7K6"/>
<protein>
    <submittedName>
        <fullName evidence="2">DUF1071 domain-containing protein</fullName>
    </submittedName>
</protein>
<evidence type="ECO:0000313" key="2">
    <source>
        <dbReference type="EMBL" id="MSS16240.1"/>
    </source>
</evidence>
<evidence type="ECO:0000313" key="3">
    <source>
        <dbReference type="Proteomes" id="UP000483362"/>
    </source>
</evidence>
<dbReference type="Pfam" id="PF06378">
    <property type="entry name" value="SSAP_Sak"/>
    <property type="match status" value="1"/>
</dbReference>
<feature type="domain" description="SSAP RNA binding" evidence="1">
    <location>
        <begin position="8"/>
        <end position="152"/>
    </location>
</feature>
<dbReference type="EMBL" id="VULT01000001">
    <property type="protein sequence ID" value="MSS16240.1"/>
    <property type="molecule type" value="Genomic_DNA"/>
</dbReference>
<name>A0A6L5X7K6_9BACT</name>
<sequence length="200" mass="22877">MEEKKKSVFDTLNAINVQEHVEVKNIGGVKLSYLSWAWAWTEVKKAYPEAFYTIYENKDGLFYHTDGKTAWVKTGVTIEGIEHIEYLPVMDNRNHSITLDKLTSFDVNKAIQRSLTKACARHGLGLYIYAGEDLPEEEAKQAKSDMEQKIAKAVAAMRAVKSREELEQVWRTWSNQIPCADGTEFNKATREMAQQFPNPQ</sequence>